<dbReference type="InterPro" id="IPR015424">
    <property type="entry name" value="PyrdxlP-dep_Trfase"/>
</dbReference>
<dbReference type="Pfam" id="PF00202">
    <property type="entry name" value="Aminotran_3"/>
    <property type="match status" value="1"/>
</dbReference>
<dbReference type="SUPFAM" id="SSF53383">
    <property type="entry name" value="PLP-dependent transferases"/>
    <property type="match status" value="1"/>
</dbReference>
<reference evidence="4 6" key="2">
    <citation type="submission" date="2020-08" db="EMBL/GenBank/DDBJ databases">
        <title>Genomic Encyclopedia of Type Strains, Phase III (KMG-III): the genomes of soil and plant-associated and newly described type strains.</title>
        <authorList>
            <person name="Whitman W."/>
        </authorList>
    </citation>
    <scope>NUCLEOTIDE SEQUENCE [LARGE SCALE GENOMIC DNA]</scope>
    <source>
        <strain evidence="4 6">CECT 8280</strain>
    </source>
</reference>
<protein>
    <submittedName>
        <fullName evidence="5">Aspartate aminotransferase family protein</fullName>
    </submittedName>
    <submittedName>
        <fullName evidence="4">Glutamate-1-semialdehyde 2,1-aminomutase</fullName>
        <ecNumber evidence="4">5.4.3.8</ecNumber>
    </submittedName>
</protein>
<keyword evidence="2 3" id="KW-0663">Pyridoxal phosphate</keyword>
<evidence type="ECO:0000256" key="3">
    <source>
        <dbReference type="RuleBase" id="RU003560"/>
    </source>
</evidence>
<dbReference type="EMBL" id="JACHXX010000011">
    <property type="protein sequence ID" value="MBB3165687.1"/>
    <property type="molecule type" value="Genomic_DNA"/>
</dbReference>
<keyword evidence="5" id="KW-0032">Aminotransferase</keyword>
<dbReference type="InterPro" id="IPR015422">
    <property type="entry name" value="PyrdxlP-dep_Trfase_small"/>
</dbReference>
<evidence type="ECO:0000256" key="2">
    <source>
        <dbReference type="ARBA" id="ARBA00022898"/>
    </source>
</evidence>
<dbReference type="Gene3D" id="3.90.1150.10">
    <property type="entry name" value="Aspartate Aminotransferase, domain 1"/>
    <property type="match status" value="1"/>
</dbReference>
<dbReference type="InterPro" id="IPR015421">
    <property type="entry name" value="PyrdxlP-dep_Trfase_major"/>
</dbReference>
<comment type="similarity">
    <text evidence="3">Belongs to the class-III pyridoxal-phosphate-dependent aminotransferase family.</text>
</comment>
<dbReference type="AlphaFoldDB" id="A0A1S9GBY4"/>
<accession>A0A1S9GBY4</accession>
<dbReference type="CDD" id="cd00610">
    <property type="entry name" value="OAT_like"/>
    <property type="match status" value="1"/>
</dbReference>
<keyword evidence="5" id="KW-0808">Transferase</keyword>
<reference evidence="5" key="1">
    <citation type="submission" date="2020-04" db="EMBL/GenBank/DDBJ databases">
        <title>Global-level population genomics supports evidence of horizontal gene transfer on evolution of Rhizobia in Lentils.</title>
        <authorList>
            <person name="Gai Y."/>
            <person name="Cook D."/>
            <person name="Riely B."/>
        </authorList>
    </citation>
    <scope>NUCLEOTIDE SEQUENCE</scope>
    <source>
        <strain evidence="5">TLR9</strain>
    </source>
</reference>
<keyword evidence="6" id="KW-1185">Reference proteome</keyword>
<sequence>MKKLNDIHAEASKYFVAGASAGQRYNAPLGQPLYISRANGSRFWDAEGNEFIDFHTGAGAALFGHNNPRIREAINQALELGFFMNFDTEHHTQLAKLLQHFFPSCERMRLLNTGSEATQAAIRLARTYSGRDKVLRFEGHFHGMHESIWFNHNMISNVDAYGEVETHPDSVGFPINAKDGVVNVIFNNVDAFEHALKKYKDKIACVILEPISYNCGCLEARGEYLRAVREICTRENTVLIFDEVVTGLRMRPGSAQKYYGVLPDVTVMAKAIGGGMSIAAFGGKKEIMEHLNPIGKTAVSGTYSGALMPVLASVACLTMASEQGFYDRLEDTGNKLYAGIDDLLAKHKIAAHVRGLGARFGIYFGVENPEDDFDFRKVAVAEDKGTYKKFVTECVKNGLWFHDTAGPVSPAHYGFTVAHTSHDIDDALGRLDSIFAKISR</sequence>
<dbReference type="GO" id="GO:0042286">
    <property type="term" value="F:glutamate-1-semialdehyde 2,1-aminomutase activity"/>
    <property type="evidence" value="ECO:0007669"/>
    <property type="project" value="UniProtKB-EC"/>
</dbReference>
<proteinExistence type="inferred from homology"/>
<dbReference type="InterPro" id="IPR049704">
    <property type="entry name" value="Aminotrans_3_PPA_site"/>
</dbReference>
<evidence type="ECO:0000313" key="5">
    <source>
        <dbReference type="EMBL" id="MBY3066903.1"/>
    </source>
</evidence>
<dbReference type="EC" id="5.4.3.8" evidence="4"/>
<dbReference type="Proteomes" id="UP000758022">
    <property type="component" value="Unassembled WGS sequence"/>
</dbReference>
<dbReference type="InterPro" id="IPR005814">
    <property type="entry name" value="Aminotrans_3"/>
</dbReference>
<evidence type="ECO:0000313" key="4">
    <source>
        <dbReference type="EMBL" id="MBB3165687.1"/>
    </source>
</evidence>
<dbReference type="RefSeq" id="WP_077979885.1">
    <property type="nucleotide sequence ID" value="NZ_CP088092.1"/>
</dbReference>
<gene>
    <name evidence="4" type="ORF">FHS25_006197</name>
    <name evidence="5" type="ORF">HFO74_26385</name>
</gene>
<evidence type="ECO:0000313" key="6">
    <source>
        <dbReference type="Proteomes" id="UP000542811"/>
    </source>
</evidence>
<dbReference type="GO" id="GO:0008483">
    <property type="term" value="F:transaminase activity"/>
    <property type="evidence" value="ECO:0007669"/>
    <property type="project" value="UniProtKB-KW"/>
</dbReference>
<dbReference type="Gene3D" id="3.40.640.10">
    <property type="entry name" value="Type I PLP-dependent aspartate aminotransferase-like (Major domain)"/>
    <property type="match status" value="1"/>
</dbReference>
<dbReference type="PROSITE" id="PS00600">
    <property type="entry name" value="AA_TRANSFER_CLASS_3"/>
    <property type="match status" value="1"/>
</dbReference>
<evidence type="ECO:0000313" key="7">
    <source>
        <dbReference type="Proteomes" id="UP000758022"/>
    </source>
</evidence>
<organism evidence="5 7">
    <name type="scientific">Rhizobium laguerreae</name>
    <dbReference type="NCBI Taxonomy" id="1076926"/>
    <lineage>
        <taxon>Bacteria</taxon>
        <taxon>Pseudomonadati</taxon>
        <taxon>Pseudomonadota</taxon>
        <taxon>Alphaproteobacteria</taxon>
        <taxon>Hyphomicrobiales</taxon>
        <taxon>Rhizobiaceae</taxon>
        <taxon>Rhizobium/Agrobacterium group</taxon>
        <taxon>Rhizobium</taxon>
    </lineage>
</organism>
<evidence type="ECO:0000256" key="1">
    <source>
        <dbReference type="ARBA" id="ARBA00001933"/>
    </source>
</evidence>
<dbReference type="Proteomes" id="UP000542811">
    <property type="component" value="Unassembled WGS sequence"/>
</dbReference>
<comment type="caution">
    <text evidence="5">The sequence shown here is derived from an EMBL/GenBank/DDBJ whole genome shotgun (WGS) entry which is preliminary data.</text>
</comment>
<comment type="cofactor">
    <cofactor evidence="1">
        <name>pyridoxal 5'-phosphate</name>
        <dbReference type="ChEBI" id="CHEBI:597326"/>
    </cofactor>
</comment>
<dbReference type="GO" id="GO:0030170">
    <property type="term" value="F:pyridoxal phosphate binding"/>
    <property type="evidence" value="ECO:0007669"/>
    <property type="project" value="InterPro"/>
</dbReference>
<keyword evidence="4" id="KW-0413">Isomerase</keyword>
<dbReference type="PANTHER" id="PTHR43713">
    <property type="entry name" value="GLUTAMATE-1-SEMIALDEHYDE 2,1-AMINOMUTASE"/>
    <property type="match status" value="1"/>
</dbReference>
<dbReference type="PANTHER" id="PTHR43713:SF3">
    <property type="entry name" value="GLUTAMATE-1-SEMIALDEHYDE 2,1-AMINOMUTASE 1, CHLOROPLASTIC-RELATED"/>
    <property type="match status" value="1"/>
</dbReference>
<dbReference type="EMBL" id="JAAXQQ010000009">
    <property type="protein sequence ID" value="MBY3066903.1"/>
    <property type="molecule type" value="Genomic_DNA"/>
</dbReference>
<name>A0A1S9GBY4_9HYPH</name>